<gene>
    <name evidence="9" type="primary">suhB_2</name>
    <name evidence="9" type="ORF">Q31a_24730</name>
</gene>
<dbReference type="Gene3D" id="3.40.190.80">
    <property type="match status" value="1"/>
</dbReference>
<evidence type="ECO:0000313" key="9">
    <source>
        <dbReference type="EMBL" id="QDV24160.1"/>
    </source>
</evidence>
<feature type="binding site" evidence="7">
    <location>
        <position position="81"/>
    </location>
    <ligand>
        <name>Mg(2+)</name>
        <dbReference type="ChEBI" id="CHEBI:18420"/>
        <label>1</label>
        <note>catalytic</note>
    </ligand>
</feature>
<dbReference type="PANTHER" id="PTHR20854">
    <property type="entry name" value="INOSITOL MONOPHOSPHATASE"/>
    <property type="match status" value="1"/>
</dbReference>
<feature type="binding site" evidence="7">
    <location>
        <position position="83"/>
    </location>
    <ligand>
        <name>Mg(2+)</name>
        <dbReference type="ChEBI" id="CHEBI:18420"/>
        <label>1</label>
        <note>catalytic</note>
    </ligand>
</feature>
<dbReference type="PROSITE" id="PS00629">
    <property type="entry name" value="IMP_1"/>
    <property type="match status" value="1"/>
</dbReference>
<dbReference type="KEGG" id="ahel:Q31a_24730"/>
<evidence type="ECO:0000256" key="7">
    <source>
        <dbReference type="PIRSR" id="PIRSR600760-2"/>
    </source>
</evidence>
<dbReference type="Gene3D" id="3.30.540.10">
    <property type="entry name" value="Fructose-1,6-Bisphosphatase, subunit A, domain 1"/>
    <property type="match status" value="1"/>
</dbReference>
<dbReference type="CDD" id="cd01639">
    <property type="entry name" value="IMPase"/>
    <property type="match status" value="1"/>
</dbReference>
<evidence type="ECO:0000256" key="1">
    <source>
        <dbReference type="ARBA" id="ARBA00001033"/>
    </source>
</evidence>
<protein>
    <recommendedName>
        <fullName evidence="8">Inositol-1-monophosphatase</fullName>
        <ecNumber evidence="8">3.1.3.25</ecNumber>
    </recommendedName>
</protein>
<evidence type="ECO:0000313" key="10">
    <source>
        <dbReference type="Proteomes" id="UP000318017"/>
    </source>
</evidence>
<dbReference type="GO" id="GO:0046872">
    <property type="term" value="F:metal ion binding"/>
    <property type="evidence" value="ECO:0007669"/>
    <property type="project" value="UniProtKB-KW"/>
</dbReference>
<dbReference type="SUPFAM" id="SSF56655">
    <property type="entry name" value="Carbohydrate phosphatase"/>
    <property type="match status" value="1"/>
</dbReference>
<accession>A0A518G6E6</accession>
<dbReference type="EC" id="3.1.3.25" evidence="8"/>
<evidence type="ECO:0000256" key="6">
    <source>
        <dbReference type="ARBA" id="ARBA00022842"/>
    </source>
</evidence>
<dbReference type="Proteomes" id="UP000318017">
    <property type="component" value="Chromosome"/>
</dbReference>
<evidence type="ECO:0000256" key="5">
    <source>
        <dbReference type="ARBA" id="ARBA00022801"/>
    </source>
</evidence>
<dbReference type="PRINTS" id="PR00377">
    <property type="entry name" value="IMPHPHTASES"/>
</dbReference>
<comment type="similarity">
    <text evidence="3 8">Belongs to the inositol monophosphatase superfamily.</text>
</comment>
<keyword evidence="5 8" id="KW-0378">Hydrolase</keyword>
<dbReference type="OrthoDB" id="9772456at2"/>
<feature type="binding site" evidence="7">
    <location>
        <position position="60"/>
    </location>
    <ligand>
        <name>Mg(2+)</name>
        <dbReference type="ChEBI" id="CHEBI:18420"/>
        <label>1</label>
        <note>catalytic</note>
    </ligand>
</feature>
<keyword evidence="10" id="KW-1185">Reference proteome</keyword>
<dbReference type="Pfam" id="PF00459">
    <property type="entry name" value="Inositol_P"/>
    <property type="match status" value="1"/>
</dbReference>
<dbReference type="InterPro" id="IPR020550">
    <property type="entry name" value="Inositol_monophosphatase_CS"/>
</dbReference>
<evidence type="ECO:0000256" key="3">
    <source>
        <dbReference type="ARBA" id="ARBA00009759"/>
    </source>
</evidence>
<dbReference type="GO" id="GO:0007165">
    <property type="term" value="P:signal transduction"/>
    <property type="evidence" value="ECO:0007669"/>
    <property type="project" value="TreeGrafter"/>
</dbReference>
<feature type="binding site" evidence="7">
    <location>
        <position position="208"/>
    </location>
    <ligand>
        <name>Mg(2+)</name>
        <dbReference type="ChEBI" id="CHEBI:18420"/>
        <label>1</label>
        <note>catalytic</note>
    </ligand>
</feature>
<comment type="cofactor">
    <cofactor evidence="2 7 8">
        <name>Mg(2+)</name>
        <dbReference type="ChEBI" id="CHEBI:18420"/>
    </cofactor>
</comment>
<comment type="catalytic activity">
    <reaction evidence="1 8">
        <text>a myo-inositol phosphate + H2O = myo-inositol + phosphate</text>
        <dbReference type="Rhea" id="RHEA:24056"/>
        <dbReference type="ChEBI" id="CHEBI:15377"/>
        <dbReference type="ChEBI" id="CHEBI:17268"/>
        <dbReference type="ChEBI" id="CHEBI:43474"/>
        <dbReference type="ChEBI" id="CHEBI:84139"/>
        <dbReference type="EC" id="3.1.3.25"/>
    </reaction>
</comment>
<reference evidence="9 10" key="1">
    <citation type="submission" date="2019-02" db="EMBL/GenBank/DDBJ databases">
        <title>Deep-cultivation of Planctomycetes and their phenomic and genomic characterization uncovers novel biology.</title>
        <authorList>
            <person name="Wiegand S."/>
            <person name="Jogler M."/>
            <person name="Boedeker C."/>
            <person name="Pinto D."/>
            <person name="Vollmers J."/>
            <person name="Rivas-Marin E."/>
            <person name="Kohn T."/>
            <person name="Peeters S.H."/>
            <person name="Heuer A."/>
            <person name="Rast P."/>
            <person name="Oberbeckmann S."/>
            <person name="Bunk B."/>
            <person name="Jeske O."/>
            <person name="Meyerdierks A."/>
            <person name="Storesund J.E."/>
            <person name="Kallscheuer N."/>
            <person name="Luecker S."/>
            <person name="Lage O.M."/>
            <person name="Pohl T."/>
            <person name="Merkel B.J."/>
            <person name="Hornburger P."/>
            <person name="Mueller R.-W."/>
            <person name="Bruemmer F."/>
            <person name="Labrenz M."/>
            <person name="Spormann A.M."/>
            <person name="Op den Camp H."/>
            <person name="Overmann J."/>
            <person name="Amann R."/>
            <person name="Jetten M.S.M."/>
            <person name="Mascher T."/>
            <person name="Medema M.H."/>
            <person name="Devos D.P."/>
            <person name="Kaster A.-K."/>
            <person name="Ovreas L."/>
            <person name="Rohde M."/>
            <person name="Galperin M.Y."/>
            <person name="Jogler C."/>
        </authorList>
    </citation>
    <scope>NUCLEOTIDE SEQUENCE [LARGE SCALE GENOMIC DNA]</scope>
    <source>
        <strain evidence="9 10">Q31a</strain>
    </source>
</reference>
<sequence length="255" mass="27718">MEAACEAARAGGKILREQLGRAAVREKGPADLVTDADIASQHAIEQILTARFPHFAFLGEESTEQDRQAARDSGKPLWVVDPLDGTANFVHRLLSFSVSIALVEQDQTRVGVVYDPMLDVLYAAEAGGRVTKNGKPIRVSGCQQIDKAMVCCSFRPGVNREDPEVENFLRILERSQSLRRLGSAALNLCYVGEGCLDSYWATSVKAWDVAAGYLIAQTAGATLSQMDGSAFDLWNPKFVASGSPELQKIMLGCMY</sequence>
<keyword evidence="4 7" id="KW-0479">Metal-binding</keyword>
<dbReference type="InterPro" id="IPR020583">
    <property type="entry name" value="Inositol_monoP_metal-BS"/>
</dbReference>
<feature type="binding site" evidence="7">
    <location>
        <position position="84"/>
    </location>
    <ligand>
        <name>Mg(2+)</name>
        <dbReference type="ChEBI" id="CHEBI:18420"/>
        <label>1</label>
        <note>catalytic</note>
    </ligand>
</feature>
<keyword evidence="6 7" id="KW-0460">Magnesium</keyword>
<evidence type="ECO:0000256" key="2">
    <source>
        <dbReference type="ARBA" id="ARBA00001946"/>
    </source>
</evidence>
<dbReference type="EMBL" id="CP036298">
    <property type="protein sequence ID" value="QDV24160.1"/>
    <property type="molecule type" value="Genomic_DNA"/>
</dbReference>
<dbReference type="GO" id="GO:0046854">
    <property type="term" value="P:phosphatidylinositol phosphate biosynthetic process"/>
    <property type="evidence" value="ECO:0007669"/>
    <property type="project" value="InterPro"/>
</dbReference>
<dbReference type="PANTHER" id="PTHR20854:SF4">
    <property type="entry name" value="INOSITOL-1-MONOPHOSPHATASE-RELATED"/>
    <property type="match status" value="1"/>
</dbReference>
<dbReference type="AlphaFoldDB" id="A0A518G6E6"/>
<evidence type="ECO:0000256" key="4">
    <source>
        <dbReference type="ARBA" id="ARBA00022723"/>
    </source>
</evidence>
<name>A0A518G6E6_9BACT</name>
<proteinExistence type="inferred from homology"/>
<dbReference type="InterPro" id="IPR033942">
    <property type="entry name" value="IMPase"/>
</dbReference>
<dbReference type="GO" id="GO:0006020">
    <property type="term" value="P:inositol metabolic process"/>
    <property type="evidence" value="ECO:0007669"/>
    <property type="project" value="TreeGrafter"/>
</dbReference>
<dbReference type="InterPro" id="IPR000760">
    <property type="entry name" value="Inositol_monophosphatase-like"/>
</dbReference>
<dbReference type="PROSITE" id="PS00630">
    <property type="entry name" value="IMP_2"/>
    <property type="match status" value="1"/>
</dbReference>
<dbReference type="FunFam" id="3.40.190.80:FF:000020">
    <property type="entry name" value="Fructose-1,6-bisphosphatase/inositol-1-monophosphatase"/>
    <property type="match status" value="1"/>
</dbReference>
<organism evidence="9 10">
    <name type="scientific">Aureliella helgolandensis</name>
    <dbReference type="NCBI Taxonomy" id="2527968"/>
    <lineage>
        <taxon>Bacteria</taxon>
        <taxon>Pseudomonadati</taxon>
        <taxon>Planctomycetota</taxon>
        <taxon>Planctomycetia</taxon>
        <taxon>Pirellulales</taxon>
        <taxon>Pirellulaceae</taxon>
        <taxon>Aureliella</taxon>
    </lineage>
</organism>
<evidence type="ECO:0000256" key="8">
    <source>
        <dbReference type="RuleBase" id="RU364068"/>
    </source>
</evidence>
<dbReference type="FunFam" id="3.30.540.10:FF:000003">
    <property type="entry name" value="Inositol-1-monophosphatase"/>
    <property type="match status" value="1"/>
</dbReference>
<dbReference type="GO" id="GO:0008934">
    <property type="term" value="F:inositol monophosphate 1-phosphatase activity"/>
    <property type="evidence" value="ECO:0007669"/>
    <property type="project" value="InterPro"/>
</dbReference>